<dbReference type="Pfam" id="PF03703">
    <property type="entry name" value="bPH_2"/>
    <property type="match status" value="3"/>
</dbReference>
<feature type="transmembrane region" description="Helical" evidence="2">
    <location>
        <begin position="12"/>
        <end position="35"/>
    </location>
</feature>
<reference evidence="4 5" key="1">
    <citation type="journal article" date="2010" name="Stand. Genomic Sci.">
        <title>Complete genome sequence of Haloterrigena turkmenica type strain (4k).</title>
        <authorList>
            <person name="Saunders E."/>
            <person name="Tindall B.J."/>
            <person name="Fahnrich R."/>
            <person name="Lapidus A."/>
            <person name="Copeland A."/>
            <person name="Del Rio T.G."/>
            <person name="Lucas S."/>
            <person name="Chen F."/>
            <person name="Tice H."/>
            <person name="Cheng J.F."/>
            <person name="Han C."/>
            <person name="Detter J.C."/>
            <person name="Bruce D."/>
            <person name="Goodwin L."/>
            <person name="Chain P."/>
            <person name="Pitluck S."/>
            <person name="Pati A."/>
            <person name="Ivanova N."/>
            <person name="Mavromatis K."/>
            <person name="Chen A."/>
            <person name="Palaniappan K."/>
            <person name="Land M."/>
            <person name="Hauser L."/>
            <person name="Chang Y.J."/>
            <person name="Jeffries C.D."/>
            <person name="Brettin T."/>
            <person name="Rohde M."/>
            <person name="Goker M."/>
            <person name="Bristow J."/>
            <person name="Eisen J.A."/>
            <person name="Markowitz V."/>
            <person name="Hugenholtz P."/>
            <person name="Klenk H.P."/>
            <person name="Kyrpides N.C."/>
        </authorList>
    </citation>
    <scope>NUCLEOTIDE SEQUENCE [LARGE SCALE GENOMIC DNA]</scope>
    <source>
        <strain evidence="5">ATCC 51198 / DSM 5511 / JCM 9101 / NCIMB 13204 / VKM B-1734 / 4k</strain>
    </source>
</reference>
<keyword evidence="2" id="KW-1133">Transmembrane helix</keyword>
<dbReference type="KEGG" id="htu:Htur_1820"/>
<keyword evidence="5" id="KW-1185">Reference proteome</keyword>
<organism evidence="4 5">
    <name type="scientific">Haloterrigena turkmenica (strain ATCC 51198 / DSM 5511 / JCM 9101 / NCIMB 13204 / VKM B-1734 / 4k)</name>
    <name type="common">Halococcus turkmenicus</name>
    <dbReference type="NCBI Taxonomy" id="543526"/>
    <lineage>
        <taxon>Archaea</taxon>
        <taxon>Methanobacteriati</taxon>
        <taxon>Methanobacteriota</taxon>
        <taxon>Stenosarchaea group</taxon>
        <taxon>Halobacteria</taxon>
        <taxon>Halobacteriales</taxon>
        <taxon>Natrialbaceae</taxon>
        <taxon>Haloterrigena</taxon>
    </lineage>
</organism>
<dbReference type="PANTHER" id="PTHR34473">
    <property type="entry name" value="UPF0699 TRANSMEMBRANE PROTEIN YDBS"/>
    <property type="match status" value="1"/>
</dbReference>
<dbReference type="PIRSF" id="PIRSF026631">
    <property type="entry name" value="UCP026631"/>
    <property type="match status" value="1"/>
</dbReference>
<dbReference type="InterPro" id="IPR005182">
    <property type="entry name" value="YdbS-like_PH"/>
</dbReference>
<dbReference type="PANTHER" id="PTHR34473:SF3">
    <property type="entry name" value="TRANSMEMBRANE PROTEIN-RELATED"/>
    <property type="match status" value="1"/>
</dbReference>
<feature type="transmembrane region" description="Helical" evidence="2">
    <location>
        <begin position="254"/>
        <end position="275"/>
    </location>
</feature>
<feature type="region of interest" description="Disordered" evidence="1">
    <location>
        <begin position="136"/>
        <end position="230"/>
    </location>
</feature>
<feature type="domain" description="YdbS-like PH" evidence="3">
    <location>
        <begin position="63"/>
        <end position="141"/>
    </location>
</feature>
<gene>
    <name evidence="4" type="ordered locus">Htur_1820</name>
</gene>
<evidence type="ECO:0000256" key="1">
    <source>
        <dbReference type="SAM" id="MobiDB-lite"/>
    </source>
</evidence>
<dbReference type="AlphaFoldDB" id="D2RSC4"/>
<protein>
    <submittedName>
        <fullName evidence="4">Membrane-flanked domain protein</fullName>
    </submittedName>
</protein>
<feature type="compositionally biased region" description="Basic and acidic residues" evidence="1">
    <location>
        <begin position="144"/>
        <end position="170"/>
    </location>
</feature>
<feature type="transmembrane region" description="Helical" evidence="2">
    <location>
        <begin position="426"/>
        <end position="447"/>
    </location>
</feature>
<dbReference type="GeneID" id="8742414"/>
<feature type="domain" description="YdbS-like PH" evidence="3">
    <location>
        <begin position="473"/>
        <end position="549"/>
    </location>
</feature>
<dbReference type="HOGENOM" id="CLU_024617_0_0_2"/>
<evidence type="ECO:0000256" key="2">
    <source>
        <dbReference type="SAM" id="Phobius"/>
    </source>
</evidence>
<feature type="transmembrane region" description="Helical" evidence="2">
    <location>
        <begin position="41"/>
        <end position="63"/>
    </location>
</feature>
<keyword evidence="2" id="KW-0472">Membrane</keyword>
<proteinExistence type="predicted"/>
<evidence type="ECO:0000313" key="5">
    <source>
        <dbReference type="Proteomes" id="UP000001903"/>
    </source>
</evidence>
<feature type="compositionally biased region" description="Low complexity" evidence="1">
    <location>
        <begin position="204"/>
        <end position="216"/>
    </location>
</feature>
<dbReference type="OrthoDB" id="107421at2157"/>
<dbReference type="STRING" id="543526.Htur_1820"/>
<evidence type="ECO:0000259" key="3">
    <source>
        <dbReference type="Pfam" id="PF03703"/>
    </source>
</evidence>
<feature type="transmembrane region" description="Helical" evidence="2">
    <location>
        <begin position="295"/>
        <end position="320"/>
    </location>
</feature>
<dbReference type="EMBL" id="CP001860">
    <property type="protein sequence ID" value="ADB60705.1"/>
    <property type="molecule type" value="Genomic_DNA"/>
</dbReference>
<keyword evidence="2" id="KW-0812">Transmembrane</keyword>
<feature type="domain" description="YdbS-like PH" evidence="3">
    <location>
        <begin position="331"/>
        <end position="381"/>
    </location>
</feature>
<dbReference type="InterPro" id="IPR014529">
    <property type="entry name" value="UCP026631"/>
</dbReference>
<sequence length="579" mass="62942">MNRLHPLSAAAYALQYGFLWLSAATILTLVLGGIFGPIDSAWVPIAAPVGLVAGAAYGIAYFYRFEYGITPDTFDVSSGVFARRSREIPYERIQNVDVRQGVVQRLLGLAVVSIETAGGGSTEAALNFVSESEATRLQHQIRTRTADVRDRRHERGRRDASATTDERTIDEASSDTETERTNATTDLDEPVPDAGESAAEPDSTDGTTTSDSGPVSDSRDRVAGPDSRGPRRQHLFALEARELLLYSFTSFRPAAAAALLGLFFFATDLAISLLVSAARPFGGPANLGEGSPTSYGILTVVSVVNGVVTAYVLSVVYTFAAYYDFRLGRAGGDFVYERGLLQRYSGSIPVEKVQSVTVSANPLQRLLGYAGLWVETAGYGPDSDSGGSQSAVPLAERGRVHRFTETLTGVESPRFRSPPTTALRRYLVRYAIVATVVVAAAFAVTRVTVLERWYVAAVVFVAVPPAAYLKYVHLGYYVGEDHLVVRRGFWKQRTTVIPYYRIQTVSTRRSIFQRRLGLASLVVDTASSRSFSRASPTIYDVNLEDARDVHGTGRKRLQTALRERARADDGGPGLTVDFT</sequence>
<feature type="transmembrane region" description="Helical" evidence="2">
    <location>
        <begin position="453"/>
        <end position="472"/>
    </location>
</feature>
<name>D2RSC4_HALTV</name>
<dbReference type="RefSeq" id="WP_012942996.1">
    <property type="nucleotide sequence ID" value="NC_013743.1"/>
</dbReference>
<dbReference type="Proteomes" id="UP000001903">
    <property type="component" value="Chromosome"/>
</dbReference>
<dbReference type="eggNOG" id="arCOG04619">
    <property type="taxonomic scope" value="Archaea"/>
</dbReference>
<evidence type="ECO:0000313" key="4">
    <source>
        <dbReference type="EMBL" id="ADB60705.1"/>
    </source>
</evidence>
<accession>D2RSC4</accession>